<evidence type="ECO:0000313" key="2">
    <source>
        <dbReference type="EMBL" id="MFH6985537.1"/>
    </source>
</evidence>
<sequence>MNRLLNYIIIAGMAILAISCADPEDPTPTQMSYGTWTVSEVYVNDQTNPSNIISRFTLERDGSYVLEDNNGFASVGTWVATDVALTLTGSDGTVTDFAIVFQNYVKMQLLQTIESPSAGTIEIRYLMNKSSSTIY</sequence>
<dbReference type="Proteomes" id="UP001610063">
    <property type="component" value="Unassembled WGS sequence"/>
</dbReference>
<evidence type="ECO:0000313" key="3">
    <source>
        <dbReference type="Proteomes" id="UP001610063"/>
    </source>
</evidence>
<evidence type="ECO:0008006" key="4">
    <source>
        <dbReference type="Google" id="ProtNLM"/>
    </source>
</evidence>
<feature type="chain" id="PRO_5045734373" description="Lipocalin-like domain-containing protein" evidence="1">
    <location>
        <begin position="22"/>
        <end position="135"/>
    </location>
</feature>
<dbReference type="PROSITE" id="PS51257">
    <property type="entry name" value="PROKAR_LIPOPROTEIN"/>
    <property type="match status" value="1"/>
</dbReference>
<gene>
    <name evidence="2" type="ORF">ACHKAR_18945</name>
</gene>
<comment type="caution">
    <text evidence="2">The sequence shown here is derived from an EMBL/GenBank/DDBJ whole genome shotgun (WGS) entry which is preliminary data.</text>
</comment>
<reference evidence="2 3" key="1">
    <citation type="journal article" date="2013" name="Int. J. Syst. Evol. Microbiol.">
        <title>Marinoscillum luteum sp. nov., isolated from marine sediment.</title>
        <authorList>
            <person name="Cha I.T."/>
            <person name="Park S.J."/>
            <person name="Kim S.J."/>
            <person name="Kim J.G."/>
            <person name="Jung M.Y."/>
            <person name="Shin K.S."/>
            <person name="Kwon K.K."/>
            <person name="Yang S.H."/>
            <person name="Seo Y.S."/>
            <person name="Rhee S.K."/>
        </authorList>
    </citation>
    <scope>NUCLEOTIDE SEQUENCE [LARGE SCALE GENOMIC DNA]</scope>
    <source>
        <strain evidence="2 3">KCTC 23939</strain>
    </source>
</reference>
<keyword evidence="3" id="KW-1185">Reference proteome</keyword>
<accession>A0ABW7NDW0</accession>
<dbReference type="EMBL" id="JBIPKE010000020">
    <property type="protein sequence ID" value="MFH6985537.1"/>
    <property type="molecule type" value="Genomic_DNA"/>
</dbReference>
<keyword evidence="1" id="KW-0732">Signal</keyword>
<evidence type="ECO:0000256" key="1">
    <source>
        <dbReference type="SAM" id="SignalP"/>
    </source>
</evidence>
<proteinExistence type="predicted"/>
<dbReference type="RefSeq" id="WP_395418968.1">
    <property type="nucleotide sequence ID" value="NZ_JBIPKE010000020.1"/>
</dbReference>
<name>A0ABW7NDW0_9BACT</name>
<feature type="signal peptide" evidence="1">
    <location>
        <begin position="1"/>
        <end position="21"/>
    </location>
</feature>
<protein>
    <recommendedName>
        <fullName evidence="4">Lipocalin-like domain-containing protein</fullName>
    </recommendedName>
</protein>
<organism evidence="2 3">
    <name type="scientific">Marinoscillum luteum</name>
    <dbReference type="NCBI Taxonomy" id="861051"/>
    <lineage>
        <taxon>Bacteria</taxon>
        <taxon>Pseudomonadati</taxon>
        <taxon>Bacteroidota</taxon>
        <taxon>Cytophagia</taxon>
        <taxon>Cytophagales</taxon>
        <taxon>Reichenbachiellaceae</taxon>
        <taxon>Marinoscillum</taxon>
    </lineage>
</organism>